<keyword evidence="2" id="KW-1185">Reference proteome</keyword>
<dbReference type="EMBL" id="CAJOBP010044675">
    <property type="protein sequence ID" value="CAF4781783.1"/>
    <property type="molecule type" value="Genomic_DNA"/>
</dbReference>
<sequence>MNDPNNAYKWFLNLQQFLIALKLQ</sequence>
<dbReference type="AlphaFoldDB" id="A0A821N5D4"/>
<comment type="caution">
    <text evidence="1">The sequence shown here is derived from an EMBL/GenBank/DDBJ whole genome shotgun (WGS) entry which is preliminary data.</text>
</comment>
<protein>
    <submittedName>
        <fullName evidence="1">Uncharacterized protein</fullName>
    </submittedName>
</protein>
<accession>A0A821N5D4</accession>
<feature type="non-terminal residue" evidence="1">
    <location>
        <position position="24"/>
    </location>
</feature>
<evidence type="ECO:0000313" key="1">
    <source>
        <dbReference type="EMBL" id="CAF4781783.1"/>
    </source>
</evidence>
<organism evidence="1 2">
    <name type="scientific">Rotaria socialis</name>
    <dbReference type="NCBI Taxonomy" id="392032"/>
    <lineage>
        <taxon>Eukaryota</taxon>
        <taxon>Metazoa</taxon>
        <taxon>Spiralia</taxon>
        <taxon>Gnathifera</taxon>
        <taxon>Rotifera</taxon>
        <taxon>Eurotatoria</taxon>
        <taxon>Bdelloidea</taxon>
        <taxon>Philodinida</taxon>
        <taxon>Philodinidae</taxon>
        <taxon>Rotaria</taxon>
    </lineage>
</organism>
<name>A0A821N5D4_9BILA</name>
<dbReference type="Proteomes" id="UP000663873">
    <property type="component" value="Unassembled WGS sequence"/>
</dbReference>
<reference evidence="1" key="1">
    <citation type="submission" date="2021-02" db="EMBL/GenBank/DDBJ databases">
        <authorList>
            <person name="Nowell W R."/>
        </authorList>
    </citation>
    <scope>NUCLEOTIDE SEQUENCE</scope>
</reference>
<evidence type="ECO:0000313" key="2">
    <source>
        <dbReference type="Proteomes" id="UP000663873"/>
    </source>
</evidence>
<proteinExistence type="predicted"/>
<gene>
    <name evidence="1" type="ORF">UJA718_LOCUS40415</name>
</gene>